<proteinExistence type="predicted"/>
<keyword evidence="2" id="KW-1185">Reference proteome</keyword>
<evidence type="ECO:0000313" key="1">
    <source>
        <dbReference type="EMBL" id="MDN5213725.1"/>
    </source>
</evidence>
<organism evidence="1 2">
    <name type="scientific">Agaribacillus aureus</name>
    <dbReference type="NCBI Taxonomy" id="3051825"/>
    <lineage>
        <taxon>Bacteria</taxon>
        <taxon>Pseudomonadati</taxon>
        <taxon>Bacteroidota</taxon>
        <taxon>Cytophagia</taxon>
        <taxon>Cytophagales</taxon>
        <taxon>Splendidivirgaceae</taxon>
        <taxon>Agaribacillus</taxon>
    </lineage>
</organism>
<sequence>MNWKISRRKFITLSGSAAGMFMLPPGMIEGDHRSTVRFGIITDSHYADCDHAGTRYYRDSLEKMRVCIDVFNKEKIDFAIHLGDFKDQDPNKRTEDTLSYLKAIETVFARFKGPRFHCVGNHDVDSITKRQFLQHVENTGIANDQSYYSFDQSGFHFVVLDANYHKNGKPHFYKEGADWQDTNIPEEQLQWLRADLTKTILPTIVFCHHPLFEYIRHDHKYHVNNFEAIQGILEASKKVKAAIHGHVHEERFQQIKGIQYITQLGMVDYQGLENNSFAIVTCTGNEILLDGYKRTTDKTFPLIH</sequence>
<dbReference type="Proteomes" id="UP001172083">
    <property type="component" value="Unassembled WGS sequence"/>
</dbReference>
<dbReference type="EMBL" id="JAUJEB010000003">
    <property type="protein sequence ID" value="MDN5213725.1"/>
    <property type="molecule type" value="Genomic_DNA"/>
</dbReference>
<comment type="caution">
    <text evidence="1">The sequence shown here is derived from an EMBL/GenBank/DDBJ whole genome shotgun (WGS) entry which is preliminary data.</text>
</comment>
<gene>
    <name evidence="1" type="ORF">QQ020_16755</name>
</gene>
<dbReference type="SUPFAM" id="SSF56300">
    <property type="entry name" value="Metallo-dependent phosphatases"/>
    <property type="match status" value="1"/>
</dbReference>
<dbReference type="InterPro" id="IPR029052">
    <property type="entry name" value="Metallo-depent_PP-like"/>
</dbReference>
<dbReference type="PANTHER" id="PTHR16509:SF1">
    <property type="entry name" value="MANGANESE-DEPENDENT ADP-RIBOSE_CDP-ALCOHOL DIPHOSPHATASE"/>
    <property type="match status" value="1"/>
</dbReference>
<evidence type="ECO:0000313" key="2">
    <source>
        <dbReference type="Proteomes" id="UP001172083"/>
    </source>
</evidence>
<dbReference type="PANTHER" id="PTHR16509">
    <property type="match status" value="1"/>
</dbReference>
<dbReference type="Gene3D" id="3.60.21.10">
    <property type="match status" value="2"/>
</dbReference>
<reference evidence="1" key="1">
    <citation type="submission" date="2023-06" db="EMBL/GenBank/DDBJ databases">
        <title>Genomic of Agaribacillus aureum.</title>
        <authorList>
            <person name="Wang G."/>
        </authorList>
    </citation>
    <scope>NUCLEOTIDE SEQUENCE</scope>
    <source>
        <strain evidence="1">BMA12</strain>
    </source>
</reference>
<name>A0ABT8LAB3_9BACT</name>
<accession>A0ABT8LAB3</accession>
<dbReference type="RefSeq" id="WP_346759062.1">
    <property type="nucleotide sequence ID" value="NZ_JAUJEB010000003.1"/>
</dbReference>
<protein>
    <submittedName>
        <fullName evidence="1">Metallophosphoesterase</fullName>
    </submittedName>
</protein>